<gene>
    <name evidence="4" type="primary">LOC116294696</name>
</gene>
<feature type="region of interest" description="Disordered" evidence="1">
    <location>
        <begin position="484"/>
        <end position="525"/>
    </location>
</feature>
<dbReference type="Proteomes" id="UP000515163">
    <property type="component" value="Unplaced"/>
</dbReference>
<feature type="compositionally biased region" description="Basic residues" evidence="1">
    <location>
        <begin position="116"/>
        <end position="127"/>
    </location>
</feature>
<feature type="compositionally biased region" description="Polar residues" evidence="1">
    <location>
        <begin position="186"/>
        <end position="196"/>
    </location>
</feature>
<feature type="compositionally biased region" description="Basic and acidic residues" evidence="1">
    <location>
        <begin position="497"/>
        <end position="525"/>
    </location>
</feature>
<dbReference type="GeneID" id="116294696"/>
<dbReference type="OrthoDB" id="5988616at2759"/>
<protein>
    <submittedName>
        <fullName evidence="4">Uncharacterized protein LOC116294696 isoform X3</fullName>
    </submittedName>
</protein>
<name>A0A6P8HP92_ACTTE</name>
<feature type="compositionally biased region" description="Polar residues" evidence="1">
    <location>
        <begin position="379"/>
        <end position="390"/>
    </location>
</feature>
<keyword evidence="2" id="KW-0732">Signal</keyword>
<accession>A0A6P8HP92</accession>
<feature type="compositionally biased region" description="Polar residues" evidence="1">
    <location>
        <begin position="219"/>
        <end position="234"/>
    </location>
</feature>
<dbReference type="RefSeq" id="XP_031558209.1">
    <property type="nucleotide sequence ID" value="XM_031702349.1"/>
</dbReference>
<evidence type="ECO:0000256" key="2">
    <source>
        <dbReference type="SAM" id="SignalP"/>
    </source>
</evidence>
<feature type="region of interest" description="Disordered" evidence="1">
    <location>
        <begin position="102"/>
        <end position="127"/>
    </location>
</feature>
<organism evidence="3 4">
    <name type="scientific">Actinia tenebrosa</name>
    <name type="common">Australian red waratah sea anemone</name>
    <dbReference type="NCBI Taxonomy" id="6105"/>
    <lineage>
        <taxon>Eukaryota</taxon>
        <taxon>Metazoa</taxon>
        <taxon>Cnidaria</taxon>
        <taxon>Anthozoa</taxon>
        <taxon>Hexacorallia</taxon>
        <taxon>Actiniaria</taxon>
        <taxon>Actiniidae</taxon>
        <taxon>Actinia</taxon>
    </lineage>
</organism>
<feature type="region of interest" description="Disordered" evidence="1">
    <location>
        <begin position="166"/>
        <end position="271"/>
    </location>
</feature>
<sequence length="525" mass="55782">MFWIMKAEIWVTCIIIFLGYEAFAAPLDSDKSGEEQVKDAVRKAEAAASLAAEDSIAHGHKAEARVSEEKVNRLASEVEDDSSMKEGHAAKKVNLMMKHLDKKESDSDDESEHTAMKRIKEHRVHRKPSLSHLMGMAELGDVSSNTNAYKEDTKLEDRLALEAEEEKKYEDGYGGQGWDDGPAGNSKGSWSTNIQKQDAAEKQSIQAQVASESAHELNEIQQAVASESQSSRGSATMGDQGATVVQVGGNSNEGQGARFREEEAQRPMETGASYEVPRIKSFESNGHQQNVLAGLDSPSMPYRQADLSSIIRQASKLSPSEMQGPPKQFSSEGMGSLNGLSLDSNGGQGLSRFTQSESMGQQEVSPMMSNAFTGGAEGTQMSTGSYQDSEPSQRDSRFTAGGGLQGVAGVEVSNMQGGAPLEFGGNSMGSLSAGYGGAQQQQPLMVGGQAGAAMMGGMQSMQAQPAGASMGGLPQSYGSMGGMQSFGGAAGMGFKKSTIERPDDQQGTEIKDSESRKRRSKESST</sequence>
<feature type="chain" id="PRO_5028305469" evidence="2">
    <location>
        <begin position="25"/>
        <end position="525"/>
    </location>
</feature>
<feature type="signal peptide" evidence="2">
    <location>
        <begin position="1"/>
        <end position="24"/>
    </location>
</feature>
<feature type="region of interest" description="Disordered" evidence="1">
    <location>
        <begin position="316"/>
        <end position="398"/>
    </location>
</feature>
<dbReference type="AlphaFoldDB" id="A0A6P8HP92"/>
<proteinExistence type="predicted"/>
<evidence type="ECO:0000256" key="1">
    <source>
        <dbReference type="SAM" id="MobiDB-lite"/>
    </source>
</evidence>
<evidence type="ECO:0000313" key="3">
    <source>
        <dbReference type="Proteomes" id="UP000515163"/>
    </source>
</evidence>
<reference evidence="4" key="1">
    <citation type="submission" date="2025-08" db="UniProtKB">
        <authorList>
            <consortium name="RefSeq"/>
        </authorList>
    </citation>
    <scope>IDENTIFICATION</scope>
    <source>
        <tissue evidence="4">Tentacle</tissue>
    </source>
</reference>
<keyword evidence="3" id="KW-1185">Reference proteome</keyword>
<evidence type="ECO:0000313" key="4">
    <source>
        <dbReference type="RefSeq" id="XP_031558209.1"/>
    </source>
</evidence>
<feature type="compositionally biased region" description="Polar residues" evidence="1">
    <location>
        <begin position="328"/>
        <end position="372"/>
    </location>
</feature>